<dbReference type="Proteomes" id="UP000233551">
    <property type="component" value="Unassembled WGS sequence"/>
</dbReference>
<proteinExistence type="predicted"/>
<organism evidence="1 2">
    <name type="scientific">Punica granatum</name>
    <name type="common">Pomegranate</name>
    <dbReference type="NCBI Taxonomy" id="22663"/>
    <lineage>
        <taxon>Eukaryota</taxon>
        <taxon>Viridiplantae</taxon>
        <taxon>Streptophyta</taxon>
        <taxon>Embryophyta</taxon>
        <taxon>Tracheophyta</taxon>
        <taxon>Spermatophyta</taxon>
        <taxon>Magnoliopsida</taxon>
        <taxon>eudicotyledons</taxon>
        <taxon>Gunneridae</taxon>
        <taxon>Pentapetalae</taxon>
        <taxon>rosids</taxon>
        <taxon>malvids</taxon>
        <taxon>Myrtales</taxon>
        <taxon>Lythraceae</taxon>
        <taxon>Punica</taxon>
    </lineage>
</organism>
<dbReference type="AlphaFoldDB" id="A0A2I0L9Y3"/>
<accession>A0A2I0L9Y3</accession>
<keyword evidence="2" id="KW-1185">Reference proteome</keyword>
<name>A0A2I0L9Y3_PUNGR</name>
<reference evidence="1 2" key="1">
    <citation type="submission" date="2017-11" db="EMBL/GenBank/DDBJ databases">
        <title>De-novo sequencing of pomegranate (Punica granatum L.) genome.</title>
        <authorList>
            <person name="Akparov Z."/>
            <person name="Amiraslanov A."/>
            <person name="Hajiyeva S."/>
            <person name="Abbasov M."/>
            <person name="Kaur K."/>
            <person name="Hamwieh A."/>
            <person name="Solovyev V."/>
            <person name="Salamov A."/>
            <person name="Braich B."/>
            <person name="Kosarev P."/>
            <person name="Mahmoud A."/>
            <person name="Hajiyev E."/>
            <person name="Babayeva S."/>
            <person name="Izzatullayeva V."/>
            <person name="Mammadov A."/>
            <person name="Mammadov A."/>
            <person name="Sharifova S."/>
            <person name="Ojaghi J."/>
            <person name="Eynullazada K."/>
            <person name="Bayramov B."/>
            <person name="Abdulazimova A."/>
            <person name="Shahmuradov I."/>
        </authorList>
    </citation>
    <scope>NUCLEOTIDE SEQUENCE [LARGE SCALE GENOMIC DNA]</scope>
    <source>
        <strain evidence="2">cv. AG2017</strain>
        <tissue evidence="1">Leaf</tissue>
    </source>
</reference>
<evidence type="ECO:0000313" key="1">
    <source>
        <dbReference type="EMBL" id="PKI77502.1"/>
    </source>
</evidence>
<dbReference type="EMBL" id="PGOL01000091">
    <property type="protein sequence ID" value="PKI77502.1"/>
    <property type="molecule type" value="Genomic_DNA"/>
</dbReference>
<comment type="caution">
    <text evidence="1">The sequence shown here is derived from an EMBL/GenBank/DDBJ whole genome shotgun (WGS) entry which is preliminary data.</text>
</comment>
<gene>
    <name evidence="1" type="ORF">CRG98_002108</name>
</gene>
<evidence type="ECO:0000313" key="2">
    <source>
        <dbReference type="Proteomes" id="UP000233551"/>
    </source>
</evidence>
<protein>
    <submittedName>
        <fullName evidence="1">Uncharacterized protein</fullName>
    </submittedName>
</protein>
<sequence>MVHNEAGHLIQPHQVLLPSNQPRWVPDQPPGFCPSTANSRAQASGCELAARHNVRFGPRSGAVDVVASNRGEIPGGQFLVSPRRMKKVIHFLNFLILNRNRFKNSGDIHFQ</sequence>